<sequence>MGPIYCSAASARSPAGAEGTPLGDIGAEDVDTAGPYGWQDSMRGQRRAQQQFDAQQVAAQTIQGQGTWRQLAPGTRFGLSQHAVVAADAQFLCLQVRHQARNNLGAEVFDALEQALGAVAVAGAPLPPALAGLSGGYAPAQDEAAVEFYRNQFTAIPATATYRPQTEDGHGLRLHPKPTVVGTLSAIVVSDGDPVQSDRDHRIKVQFPFQRGADASSALAHPGGEDNAPGSASAWTWVRVMTPWAGDNWGGVVLPRKGQEVLVGFLEGDIDRPVVIGSVYNGRGQRRGGAQPGRRRRGRGHRQCAGVVPGQRARCGVHRVQEPGAGAEPGRHRRLPAAAAGRHPRPGPRAAVDHPARQHLDPGPPEGRPRQPARRRARVRGGPVHAGLRRGARRPGPAAEQRAGQHPTGRHRRAESTAAGQRPAQAPQRRRPHPAGGPTERTGVPADPGRPEDLAGPPAGHPQRQRGRRDRRWRRRGARLERPSAAGQRPGRRDEPDPRRPSVGLGHPDRAAGRQRTELAEPGPPGAGGGRRAGAVHPGQQGRRRQPESGNRHRPARRARHAQRPRAQEHRHPGRQDPGAHRQHHRRRPARRPDQAPAGHRGRRLHQAGRRRHRTGRAGDDRVQGRAAGVDGAAGGIHEPRDAIRQPQAV</sequence>
<feature type="region of interest" description="Disordered" evidence="1">
    <location>
        <begin position="337"/>
        <end position="650"/>
    </location>
</feature>
<reference evidence="3 4" key="1">
    <citation type="journal article" date="2005" name="Nucleic Acids Res.">
        <title>The genome sequence of Xanthomonas oryzae pathovar oryzae KACC10331, the bacterial blight pathogen of rice.</title>
        <authorList>
            <person name="Lee B.M."/>
            <person name="Park Y.J."/>
            <person name="Park D.S."/>
            <person name="Kang H.W."/>
            <person name="Kim J.G."/>
            <person name="Song E.S."/>
            <person name="Park I.C."/>
            <person name="Yoon U.H."/>
            <person name="Hahn J.H."/>
            <person name="Koo B.S."/>
            <person name="Lee G.B."/>
            <person name="Kim H."/>
            <person name="Park H.S."/>
            <person name="Yoon K.O."/>
            <person name="Kim J.H."/>
            <person name="Jung C.H."/>
            <person name="Koh N.H."/>
            <person name="Seo J.S."/>
            <person name="Go S.J."/>
        </authorList>
    </citation>
    <scope>NUCLEOTIDE SEQUENCE [LARGE SCALE GENOMIC DNA]</scope>
    <source>
        <strain evidence="4">KACC10331 / KXO85</strain>
    </source>
</reference>
<proteinExistence type="predicted"/>
<feature type="compositionally biased region" description="Basic and acidic residues" evidence="1">
    <location>
        <begin position="491"/>
        <end position="500"/>
    </location>
</feature>
<dbReference type="SUPFAM" id="SSF69255">
    <property type="entry name" value="gp5 N-terminal domain-like"/>
    <property type="match status" value="1"/>
</dbReference>
<accession>Q5GX46</accession>
<protein>
    <recommendedName>
        <fullName evidence="2">Gp5/Type VI secretion system Vgr protein OB-fold domain-containing protein</fullName>
    </recommendedName>
</protein>
<dbReference type="AlphaFoldDB" id="Q5GX46"/>
<dbReference type="Gene3D" id="2.40.50.230">
    <property type="entry name" value="Gp5 N-terminal domain"/>
    <property type="match status" value="1"/>
</dbReference>
<feature type="compositionally biased region" description="Basic and acidic residues" evidence="1">
    <location>
        <begin position="351"/>
        <end position="360"/>
    </location>
</feature>
<dbReference type="KEGG" id="xoo:XOO3471"/>
<dbReference type="EMBL" id="AE013598">
    <property type="protein sequence ID" value="AAW76725.1"/>
    <property type="molecule type" value="Genomic_DNA"/>
</dbReference>
<evidence type="ECO:0000256" key="1">
    <source>
        <dbReference type="SAM" id="MobiDB-lite"/>
    </source>
</evidence>
<feature type="region of interest" description="Disordered" evidence="1">
    <location>
        <begin position="280"/>
        <end position="304"/>
    </location>
</feature>
<feature type="domain" description="Gp5/Type VI secretion system Vgr protein OB-fold" evidence="2">
    <location>
        <begin position="235"/>
        <end position="280"/>
    </location>
</feature>
<feature type="compositionally biased region" description="Basic residues" evidence="1">
    <location>
        <begin position="600"/>
        <end position="616"/>
    </location>
</feature>
<feature type="compositionally biased region" description="Basic residues" evidence="1">
    <location>
        <begin position="581"/>
        <end position="590"/>
    </location>
</feature>
<feature type="compositionally biased region" description="Basic and acidic residues" evidence="1">
    <location>
        <begin position="507"/>
        <end position="519"/>
    </location>
</feature>
<feature type="compositionally biased region" description="Basic residues" evidence="1">
    <location>
        <begin position="293"/>
        <end position="302"/>
    </location>
</feature>
<feature type="compositionally biased region" description="Low complexity" evidence="1">
    <location>
        <begin position="394"/>
        <end position="404"/>
    </location>
</feature>
<evidence type="ECO:0000313" key="3">
    <source>
        <dbReference type="EMBL" id="AAW76725.1"/>
    </source>
</evidence>
<dbReference type="Gene3D" id="2.30.110.50">
    <property type="match status" value="1"/>
</dbReference>
<gene>
    <name evidence="3" type="ordered locus">XOO3471</name>
</gene>
<dbReference type="InterPro" id="IPR037026">
    <property type="entry name" value="Vgr_OB-fold_dom_sf"/>
</dbReference>
<dbReference type="InterPro" id="IPR006531">
    <property type="entry name" value="Gp5/Vgr_OB"/>
</dbReference>
<dbReference type="Pfam" id="PF05954">
    <property type="entry name" value="Phage_GPD"/>
    <property type="match status" value="1"/>
</dbReference>
<dbReference type="STRING" id="291331.XOO3471"/>
<feature type="compositionally biased region" description="Basic residues" evidence="1">
    <location>
        <begin position="463"/>
        <end position="477"/>
    </location>
</feature>
<evidence type="ECO:0000259" key="2">
    <source>
        <dbReference type="Pfam" id="PF04717"/>
    </source>
</evidence>
<evidence type="ECO:0000313" key="4">
    <source>
        <dbReference type="Proteomes" id="UP000006735"/>
    </source>
</evidence>
<keyword evidence="4" id="KW-1185">Reference proteome</keyword>
<name>Q5GX46_XANOR</name>
<feature type="compositionally biased region" description="Basic residues" evidence="1">
    <location>
        <begin position="552"/>
        <end position="564"/>
    </location>
</feature>
<feature type="compositionally biased region" description="Basic and acidic residues" evidence="1">
    <location>
        <begin position="566"/>
        <end position="580"/>
    </location>
</feature>
<feature type="region of interest" description="Disordered" evidence="1">
    <location>
        <begin position="9"/>
        <end position="34"/>
    </location>
</feature>
<organism evidence="3 4">
    <name type="scientific">Xanthomonas oryzae pv. oryzae (strain KACC10331 / KXO85)</name>
    <dbReference type="NCBI Taxonomy" id="291331"/>
    <lineage>
        <taxon>Bacteria</taxon>
        <taxon>Pseudomonadati</taxon>
        <taxon>Pseudomonadota</taxon>
        <taxon>Gammaproteobacteria</taxon>
        <taxon>Lysobacterales</taxon>
        <taxon>Lysobacteraceae</taxon>
        <taxon>Xanthomonas</taxon>
    </lineage>
</organism>
<dbReference type="HOGENOM" id="CLU_421471_0_0_6"/>
<dbReference type="Proteomes" id="UP000006735">
    <property type="component" value="Chromosome"/>
</dbReference>
<feature type="compositionally biased region" description="Low complexity" evidence="1">
    <location>
        <begin position="418"/>
        <end position="427"/>
    </location>
</feature>
<dbReference type="Pfam" id="PF04717">
    <property type="entry name" value="Phage_base_V"/>
    <property type="match status" value="1"/>
</dbReference>
<dbReference type="SUPFAM" id="SSF69279">
    <property type="entry name" value="Phage tail proteins"/>
    <property type="match status" value="1"/>
</dbReference>